<comment type="caution">
    <text evidence="1">The sequence shown here is derived from an EMBL/GenBank/DDBJ whole genome shotgun (WGS) entry which is preliminary data.</text>
</comment>
<sequence>MGLLPPGGPRTARPSQLPREQMQSLFHAINARPIVCITSITSAYSQLGTKFNVHSLALQAGARVAEQHVVPPR</sequence>
<reference evidence="1" key="1">
    <citation type="submission" date="2022-07" db="EMBL/GenBank/DDBJ databases">
        <title>Genome Sequence of Phlebia brevispora.</title>
        <authorList>
            <person name="Buettner E."/>
        </authorList>
    </citation>
    <scope>NUCLEOTIDE SEQUENCE</scope>
    <source>
        <strain evidence="1">MPL23</strain>
    </source>
</reference>
<name>A0ACC1RJR1_9APHY</name>
<proteinExistence type="predicted"/>
<accession>A0ACC1RJR1</accession>
<keyword evidence="2" id="KW-1185">Reference proteome</keyword>
<dbReference type="EMBL" id="JANHOG010002671">
    <property type="protein sequence ID" value="KAJ3521085.1"/>
    <property type="molecule type" value="Genomic_DNA"/>
</dbReference>
<organism evidence="1 2">
    <name type="scientific">Phlebia brevispora</name>
    <dbReference type="NCBI Taxonomy" id="194682"/>
    <lineage>
        <taxon>Eukaryota</taxon>
        <taxon>Fungi</taxon>
        <taxon>Dikarya</taxon>
        <taxon>Basidiomycota</taxon>
        <taxon>Agaricomycotina</taxon>
        <taxon>Agaricomycetes</taxon>
        <taxon>Polyporales</taxon>
        <taxon>Meruliaceae</taxon>
        <taxon>Phlebia</taxon>
    </lineage>
</organism>
<gene>
    <name evidence="1" type="ORF">NM688_g9068</name>
</gene>
<evidence type="ECO:0000313" key="1">
    <source>
        <dbReference type="EMBL" id="KAJ3521085.1"/>
    </source>
</evidence>
<dbReference type="Proteomes" id="UP001148662">
    <property type="component" value="Unassembled WGS sequence"/>
</dbReference>
<evidence type="ECO:0000313" key="2">
    <source>
        <dbReference type="Proteomes" id="UP001148662"/>
    </source>
</evidence>
<protein>
    <submittedName>
        <fullName evidence="1">Uncharacterized protein</fullName>
    </submittedName>
</protein>